<proteinExistence type="predicted"/>
<dbReference type="InterPro" id="IPR025745">
    <property type="entry name" value="Mrr-like_N_dom"/>
</dbReference>
<evidence type="ECO:0000256" key="1">
    <source>
        <dbReference type="ARBA" id="ARBA00022801"/>
    </source>
</evidence>
<dbReference type="Pfam" id="PF04471">
    <property type="entry name" value="Mrr_cat"/>
    <property type="match status" value="1"/>
</dbReference>
<dbReference type="Proteomes" id="UP000323274">
    <property type="component" value="Unassembled WGS sequence"/>
</dbReference>
<dbReference type="PANTHER" id="PTHR30015">
    <property type="entry name" value="MRR RESTRICTION SYSTEM PROTEIN"/>
    <property type="match status" value="1"/>
</dbReference>
<name>A0A5A5TYW1_LEUCI</name>
<dbReference type="InterPro" id="IPR011335">
    <property type="entry name" value="Restrct_endonuc-II-like"/>
</dbReference>
<comment type="caution">
    <text evidence="4">The sequence shown here is derived from an EMBL/GenBank/DDBJ whole genome shotgun (WGS) entry which is preliminary data.</text>
</comment>
<gene>
    <name evidence="4" type="primary">mrr</name>
    <name evidence="4" type="ORF">LCIT_06400</name>
</gene>
<dbReference type="GO" id="GO:0009307">
    <property type="term" value="P:DNA restriction-modification system"/>
    <property type="evidence" value="ECO:0007669"/>
    <property type="project" value="InterPro"/>
</dbReference>
<keyword evidence="4" id="KW-0540">Nuclease</keyword>
<feature type="domain" description="Restriction system protein Mrr-like N-terminal" evidence="3">
    <location>
        <begin position="59"/>
        <end position="137"/>
    </location>
</feature>
<dbReference type="PANTHER" id="PTHR30015:SF7">
    <property type="entry name" value="TYPE IV METHYL-DIRECTED RESTRICTION ENZYME ECOKMRR"/>
    <property type="match status" value="1"/>
</dbReference>
<dbReference type="Pfam" id="PF14338">
    <property type="entry name" value="Mrr_N"/>
    <property type="match status" value="1"/>
</dbReference>
<protein>
    <submittedName>
        <fullName evidence="4">Restriction endonuclease</fullName>
    </submittedName>
</protein>
<evidence type="ECO:0000259" key="3">
    <source>
        <dbReference type="Pfam" id="PF14338"/>
    </source>
</evidence>
<keyword evidence="1" id="KW-0378">Hydrolase</keyword>
<organism evidence="4 5">
    <name type="scientific">Leuconostoc citreum</name>
    <dbReference type="NCBI Taxonomy" id="33964"/>
    <lineage>
        <taxon>Bacteria</taxon>
        <taxon>Bacillati</taxon>
        <taxon>Bacillota</taxon>
        <taxon>Bacilli</taxon>
        <taxon>Lactobacillales</taxon>
        <taxon>Lactobacillaceae</taxon>
        <taxon>Leuconostoc</taxon>
    </lineage>
</organism>
<accession>A0A5A5TYW1</accession>
<dbReference type="Gene3D" id="3.40.1350.10">
    <property type="match status" value="1"/>
</dbReference>
<keyword evidence="4" id="KW-0255">Endonuclease</keyword>
<evidence type="ECO:0000313" key="4">
    <source>
        <dbReference type="EMBL" id="GDZ83398.1"/>
    </source>
</evidence>
<feature type="domain" description="Restriction endonuclease type IV Mrr" evidence="2">
    <location>
        <begin position="203"/>
        <end position="320"/>
    </location>
</feature>
<dbReference type="AlphaFoldDB" id="A0A5A5TYW1"/>
<evidence type="ECO:0000313" key="5">
    <source>
        <dbReference type="Proteomes" id="UP000323274"/>
    </source>
</evidence>
<dbReference type="GO" id="GO:0003677">
    <property type="term" value="F:DNA binding"/>
    <property type="evidence" value="ECO:0007669"/>
    <property type="project" value="InterPro"/>
</dbReference>
<sequence length="343" mass="38964">MYNKKKIYKDSFNMVDLAYDHFGITRKVTEAETNMPKNWLSFMNSDTNLNYMEKFGVVAIIQALQSYGGPTKSALVKEKAAEYPYFTNLDREKKSNSNGKSQLDFRLQWAMSHLKKAGLLYSPEWGVWALTQVGEDIDINNFDVWDEVYSISTPIFQKKSLNNQKKKGEILSSASINMVNLDEDIVEETDDSELWRDKLLQLLSEMNPYKFEELIVNLMRKIGIKMDTTSKTGDSGIDGIGYLRTPELMTYKIVLQTKRFTKGPVTGPDISNFAGTISGHNADRGIFVTTSTYTNDAVSRSRQGSNLITLVDGDELVDLLFEHRMGISEKTVVVINEKMFPKD</sequence>
<dbReference type="InterPro" id="IPR011856">
    <property type="entry name" value="tRNA_endonuc-like_dom_sf"/>
</dbReference>
<dbReference type="GO" id="GO:0015666">
    <property type="term" value="F:restriction endodeoxyribonuclease activity"/>
    <property type="evidence" value="ECO:0007669"/>
    <property type="project" value="TreeGrafter"/>
</dbReference>
<dbReference type="InterPro" id="IPR007560">
    <property type="entry name" value="Restrct_endonuc_IV_Mrr"/>
</dbReference>
<dbReference type="SUPFAM" id="SSF52980">
    <property type="entry name" value="Restriction endonuclease-like"/>
    <property type="match status" value="1"/>
</dbReference>
<reference evidence="4 5" key="1">
    <citation type="submission" date="2019-04" db="EMBL/GenBank/DDBJ databases">
        <title>A pseudo-fructophilic Leuconostoc citreum strain F192-5 isolated from peel of satsuma mandarin: the first report for isolation and characterization of strain-dependent fructophilic-like characteristics.</title>
        <authorList>
            <person name="Maeno S."/>
            <person name="Tanizawa Y."/>
            <person name="Kajikawa A."/>
            <person name="Kanesaki Y."/>
            <person name="Kubota E."/>
            <person name="Arita M."/>
            <person name="Leon D."/>
            <person name="Endo A."/>
        </authorList>
    </citation>
    <scope>NUCLEOTIDE SEQUENCE [LARGE SCALE GENOMIC DNA]</scope>
    <source>
        <strain evidence="4 5">F192-5</strain>
    </source>
</reference>
<dbReference type="EMBL" id="BJJW01000003">
    <property type="protein sequence ID" value="GDZ83398.1"/>
    <property type="molecule type" value="Genomic_DNA"/>
</dbReference>
<evidence type="ECO:0000259" key="2">
    <source>
        <dbReference type="Pfam" id="PF04471"/>
    </source>
</evidence>
<dbReference type="InterPro" id="IPR052906">
    <property type="entry name" value="Type_IV_Methyl-Rstrct_Enzyme"/>
</dbReference>